<accession>A0A7R9Q506</accession>
<dbReference type="Gene3D" id="2.40.128.20">
    <property type="match status" value="2"/>
</dbReference>
<dbReference type="Proteomes" id="UP000759131">
    <property type="component" value="Unassembled WGS sequence"/>
</dbReference>
<evidence type="ECO:0000256" key="1">
    <source>
        <dbReference type="ARBA" id="ARBA00008390"/>
    </source>
</evidence>
<dbReference type="SUPFAM" id="SSF50814">
    <property type="entry name" value="Lipocalins"/>
    <property type="match status" value="2"/>
</dbReference>
<name>A0A7R9Q506_9ACAR</name>
<reference evidence="3" key="1">
    <citation type="submission" date="2020-11" db="EMBL/GenBank/DDBJ databases">
        <authorList>
            <person name="Tran Van P."/>
        </authorList>
    </citation>
    <scope>NUCLEOTIDE SEQUENCE</scope>
</reference>
<keyword evidence="2" id="KW-0446">Lipid-binding</keyword>
<dbReference type="InterPro" id="IPR000463">
    <property type="entry name" value="Fatty_acid-bd"/>
</dbReference>
<dbReference type="EMBL" id="CAJPIZ010010890">
    <property type="protein sequence ID" value="CAG2112811.1"/>
    <property type="molecule type" value="Genomic_DNA"/>
</dbReference>
<dbReference type="InterPro" id="IPR012674">
    <property type="entry name" value="Calycin"/>
</dbReference>
<dbReference type="PANTHER" id="PTHR11955">
    <property type="entry name" value="FATTY ACID BINDING PROTEIN"/>
    <property type="match status" value="1"/>
</dbReference>
<dbReference type="CDD" id="cd00742">
    <property type="entry name" value="FABP"/>
    <property type="match status" value="1"/>
</dbReference>
<dbReference type="PRINTS" id="PR00178">
    <property type="entry name" value="FATTYACIDBP"/>
</dbReference>
<gene>
    <name evidence="3" type="ORF">OSB1V03_LOCUS12784</name>
</gene>
<proteinExistence type="inferred from homology"/>
<dbReference type="InterPro" id="IPR031259">
    <property type="entry name" value="ILBP"/>
</dbReference>
<keyword evidence="4" id="KW-1185">Reference proteome</keyword>
<dbReference type="OrthoDB" id="354351at2759"/>
<evidence type="ECO:0000313" key="4">
    <source>
        <dbReference type="Proteomes" id="UP000759131"/>
    </source>
</evidence>
<dbReference type="EMBL" id="OC865465">
    <property type="protein sequence ID" value="CAD7632381.1"/>
    <property type="molecule type" value="Genomic_DNA"/>
</dbReference>
<evidence type="ECO:0000313" key="3">
    <source>
        <dbReference type="EMBL" id="CAD7632381.1"/>
    </source>
</evidence>
<sequence>TVVVADGNKLIQTFKTGDKEMKVVREFNGDEVLVTMNIGSATVSSDGFDSVLKELGLSDEAVAKMDNSTSSWSITKTGAVYTIKMVFAFMTREIQFELGKEFDDKNLDGSDIKGLIVADGNKLIQTSKIGDKVMKVVREYKGDEVIATATIGSATGVATYKRE</sequence>
<comment type="similarity">
    <text evidence="1">Belongs to the calycin superfamily. Fatty-acid binding protein (FABP) family.</text>
</comment>
<evidence type="ECO:0000256" key="2">
    <source>
        <dbReference type="ARBA" id="ARBA00023121"/>
    </source>
</evidence>
<dbReference type="AlphaFoldDB" id="A0A7R9Q506"/>
<feature type="non-terminal residue" evidence="3">
    <location>
        <position position="1"/>
    </location>
</feature>
<organism evidence="3">
    <name type="scientific">Medioppia subpectinata</name>
    <dbReference type="NCBI Taxonomy" id="1979941"/>
    <lineage>
        <taxon>Eukaryota</taxon>
        <taxon>Metazoa</taxon>
        <taxon>Ecdysozoa</taxon>
        <taxon>Arthropoda</taxon>
        <taxon>Chelicerata</taxon>
        <taxon>Arachnida</taxon>
        <taxon>Acari</taxon>
        <taxon>Acariformes</taxon>
        <taxon>Sarcoptiformes</taxon>
        <taxon>Oribatida</taxon>
        <taxon>Brachypylina</taxon>
        <taxon>Oppioidea</taxon>
        <taxon>Oppiidae</taxon>
        <taxon>Medioppia</taxon>
    </lineage>
</organism>
<protein>
    <submittedName>
        <fullName evidence="3">Uncharacterized protein</fullName>
    </submittedName>
</protein>
<dbReference type="GO" id="GO:0008289">
    <property type="term" value="F:lipid binding"/>
    <property type="evidence" value="ECO:0007669"/>
    <property type="project" value="UniProtKB-KW"/>
</dbReference>